<evidence type="ECO:0000313" key="4">
    <source>
        <dbReference type="Proteomes" id="UP001147830"/>
    </source>
</evidence>
<dbReference type="GO" id="GO:0008237">
    <property type="term" value="F:metallopeptidase activity"/>
    <property type="evidence" value="ECO:0007669"/>
    <property type="project" value="UniProtKB-KW"/>
</dbReference>
<organism evidence="3 4">
    <name type="scientific">Thalassolituus pacificus</name>
    <dbReference type="NCBI Taxonomy" id="2975440"/>
    <lineage>
        <taxon>Bacteria</taxon>
        <taxon>Pseudomonadati</taxon>
        <taxon>Pseudomonadota</taxon>
        <taxon>Gammaproteobacteria</taxon>
        <taxon>Oceanospirillales</taxon>
        <taxon>Oceanospirillaceae</taxon>
        <taxon>Thalassolituus</taxon>
    </lineage>
</organism>
<feature type="transmembrane region" description="Helical" evidence="1">
    <location>
        <begin position="234"/>
        <end position="252"/>
    </location>
</feature>
<reference evidence="3" key="2">
    <citation type="submission" date="2022-08" db="EMBL/GenBank/DDBJ databases">
        <authorList>
            <person name="Dong C."/>
        </authorList>
    </citation>
    <scope>NUCLEOTIDE SEQUENCE</scope>
    <source>
        <strain evidence="3">59MF3M-4</strain>
    </source>
</reference>
<keyword evidence="1" id="KW-0812">Transmembrane</keyword>
<gene>
    <name evidence="3" type="ORF">NYR02_10910</name>
</gene>
<dbReference type="EMBL" id="JAOANI010000019">
    <property type="protein sequence ID" value="MCT7359534.1"/>
    <property type="molecule type" value="Genomic_DNA"/>
</dbReference>
<feature type="transmembrane region" description="Helical" evidence="1">
    <location>
        <begin position="47"/>
        <end position="64"/>
    </location>
</feature>
<feature type="transmembrane region" description="Helical" evidence="1">
    <location>
        <begin position="258"/>
        <end position="278"/>
    </location>
</feature>
<evidence type="ECO:0000259" key="2">
    <source>
        <dbReference type="Pfam" id="PF02517"/>
    </source>
</evidence>
<feature type="transmembrane region" description="Helical" evidence="1">
    <location>
        <begin position="100"/>
        <end position="124"/>
    </location>
</feature>
<feature type="domain" description="CAAX prenyl protease 2/Lysostaphin resistance protein A-like" evidence="2">
    <location>
        <begin position="183"/>
        <end position="268"/>
    </location>
</feature>
<dbReference type="GO" id="GO:0004175">
    <property type="term" value="F:endopeptidase activity"/>
    <property type="evidence" value="ECO:0007669"/>
    <property type="project" value="UniProtKB-ARBA"/>
</dbReference>
<dbReference type="Pfam" id="PF02517">
    <property type="entry name" value="Rce1-like"/>
    <property type="match status" value="1"/>
</dbReference>
<dbReference type="InterPro" id="IPR003675">
    <property type="entry name" value="Rce1/LyrA-like_dom"/>
</dbReference>
<feature type="transmembrane region" description="Helical" evidence="1">
    <location>
        <begin position="144"/>
        <end position="163"/>
    </location>
</feature>
<proteinExistence type="predicted"/>
<accession>A0A9X2WFX3</accession>
<feature type="transmembrane region" description="Helical" evidence="1">
    <location>
        <begin position="184"/>
        <end position="206"/>
    </location>
</feature>
<keyword evidence="3" id="KW-0645">Protease</keyword>
<dbReference type="RefSeq" id="WP_260976402.1">
    <property type="nucleotide sequence ID" value="NZ_JAOANI010000019.1"/>
</dbReference>
<protein>
    <submittedName>
        <fullName evidence="3">CPBP family intramembrane metalloprotease</fullName>
    </submittedName>
</protein>
<evidence type="ECO:0000313" key="3">
    <source>
        <dbReference type="EMBL" id="MCT7359534.1"/>
    </source>
</evidence>
<evidence type="ECO:0000256" key="1">
    <source>
        <dbReference type="SAM" id="Phobius"/>
    </source>
</evidence>
<name>A0A9X2WFX3_9GAMM</name>
<keyword evidence="1" id="KW-0472">Membrane</keyword>
<sequence>MSSQSRPLHNPLYWLHPKQIWSHVSAIDEQADQERQNVSPATLKNRAWIVIAVACVCLLMLHYLKYSSNLRTAIPLLENLFAIDNHQWLISYQRSQYRELLGYVWWGGWHLLTFIIIPMLTIRYVLKQSVRDYGWQWGEVHKHWLGYCLLATPIVFFAILASFRDDFANHYPFYNLAHKSWLDLLLWECIYITQFIAVEFFFRGFIVNGLRPQFGSLSVAVMCLPYLMLHFPKLWLESTGAILFGFFLGILALKSRSIWGGVAVHVAIALAMDFAAMIQTKGLPEQWLR</sequence>
<keyword evidence="3" id="KW-0378">Hydrolase</keyword>
<keyword evidence="4" id="KW-1185">Reference proteome</keyword>
<comment type="caution">
    <text evidence="3">The sequence shown here is derived from an EMBL/GenBank/DDBJ whole genome shotgun (WGS) entry which is preliminary data.</text>
</comment>
<dbReference type="GO" id="GO:0080120">
    <property type="term" value="P:CAAX-box protein maturation"/>
    <property type="evidence" value="ECO:0007669"/>
    <property type="project" value="UniProtKB-ARBA"/>
</dbReference>
<dbReference type="Proteomes" id="UP001147830">
    <property type="component" value="Unassembled WGS sequence"/>
</dbReference>
<keyword evidence="1" id="KW-1133">Transmembrane helix</keyword>
<reference evidence="3" key="1">
    <citation type="journal article" date="2022" name="Front. Microbiol.">
        <title>Genome-based taxonomic rearrangement of Oceanobacter-related bacteria including the description of Thalassolituus hydrocarbonoclasticus sp. nov. and Thalassolituus pacificus sp. nov. and emended description of the genus Thalassolituus.</title>
        <authorList>
            <person name="Dong C."/>
            <person name="Wei L."/>
            <person name="Wang J."/>
            <person name="Lai Q."/>
            <person name="Huang Z."/>
            <person name="Shao Z."/>
        </authorList>
    </citation>
    <scope>NUCLEOTIDE SEQUENCE</scope>
    <source>
        <strain evidence="3">59MF3M-4</strain>
    </source>
</reference>
<dbReference type="AlphaFoldDB" id="A0A9X2WFX3"/>
<keyword evidence="3" id="KW-0482">Metalloprotease</keyword>